<feature type="transmembrane region" description="Helical" evidence="3">
    <location>
        <begin position="109"/>
        <end position="131"/>
    </location>
</feature>
<dbReference type="PROSITE" id="PS50850">
    <property type="entry name" value="MFS"/>
    <property type="match status" value="1"/>
</dbReference>
<accession>A0AAD4H5S3</accession>
<feature type="domain" description="Major facilitator superfamily (MFS) profile" evidence="4">
    <location>
        <begin position="1"/>
        <end position="358"/>
    </location>
</feature>
<reference evidence="5" key="1">
    <citation type="journal article" date="2020" name="Fungal Divers.">
        <title>Resolving the Mortierellaceae phylogeny through synthesis of multi-gene phylogenetics and phylogenomics.</title>
        <authorList>
            <person name="Vandepol N."/>
            <person name="Liber J."/>
            <person name="Desiro A."/>
            <person name="Na H."/>
            <person name="Kennedy M."/>
            <person name="Barry K."/>
            <person name="Grigoriev I.V."/>
            <person name="Miller A.N."/>
            <person name="O'Donnell K."/>
            <person name="Stajich J.E."/>
            <person name="Bonito G."/>
        </authorList>
    </citation>
    <scope>NUCLEOTIDE SEQUENCE</scope>
    <source>
        <strain evidence="5">NRRL 28262</strain>
    </source>
</reference>
<keyword evidence="3" id="KW-1133">Transmembrane helix</keyword>
<keyword evidence="3" id="KW-0812">Transmembrane</keyword>
<dbReference type="PANTHER" id="PTHR11360">
    <property type="entry name" value="MONOCARBOXYLATE TRANSPORTER"/>
    <property type="match status" value="1"/>
</dbReference>
<feature type="transmembrane region" description="Helical" evidence="3">
    <location>
        <begin position="209"/>
        <end position="229"/>
    </location>
</feature>
<dbReference type="Proteomes" id="UP001194580">
    <property type="component" value="Unassembled WGS sequence"/>
</dbReference>
<feature type="transmembrane region" description="Helical" evidence="3">
    <location>
        <begin position="23"/>
        <end position="41"/>
    </location>
</feature>
<dbReference type="Pfam" id="PF07690">
    <property type="entry name" value="MFS_1"/>
    <property type="match status" value="1"/>
</dbReference>
<feature type="transmembrane region" description="Helical" evidence="3">
    <location>
        <begin position="241"/>
        <end position="260"/>
    </location>
</feature>
<feature type="transmembrane region" description="Helical" evidence="3">
    <location>
        <begin position="176"/>
        <end position="197"/>
    </location>
</feature>
<dbReference type="InterPro" id="IPR011701">
    <property type="entry name" value="MFS"/>
</dbReference>
<protein>
    <recommendedName>
        <fullName evidence="4">Major facilitator superfamily (MFS) profile domain-containing protein</fullName>
    </recommendedName>
</protein>
<evidence type="ECO:0000256" key="3">
    <source>
        <dbReference type="SAM" id="Phobius"/>
    </source>
</evidence>
<feature type="transmembrane region" description="Helical" evidence="3">
    <location>
        <begin position="335"/>
        <end position="356"/>
    </location>
</feature>
<dbReference type="Gene3D" id="1.20.1250.20">
    <property type="entry name" value="MFS general substrate transporter like domains"/>
    <property type="match status" value="1"/>
</dbReference>
<keyword evidence="6" id="KW-1185">Reference proteome</keyword>
<feature type="transmembrane region" description="Helical" evidence="3">
    <location>
        <begin position="303"/>
        <end position="323"/>
    </location>
</feature>
<evidence type="ECO:0000313" key="5">
    <source>
        <dbReference type="EMBL" id="KAG0273578.1"/>
    </source>
</evidence>
<comment type="similarity">
    <text evidence="2">Belongs to the major facilitator superfamily. Monocarboxylate porter (TC 2.A.1.13) family.</text>
</comment>
<dbReference type="PANTHER" id="PTHR11360:SF284">
    <property type="entry name" value="EG:103B4.3 PROTEIN-RELATED"/>
    <property type="match status" value="1"/>
</dbReference>
<feature type="transmembrane region" description="Helical" evidence="3">
    <location>
        <begin position="266"/>
        <end position="291"/>
    </location>
</feature>
<dbReference type="AlphaFoldDB" id="A0AAD4H5S3"/>
<name>A0AAD4H5S3_9FUNG</name>
<proteinExistence type="inferred from homology"/>
<dbReference type="EMBL" id="JAAAIL010000724">
    <property type="protein sequence ID" value="KAG0273578.1"/>
    <property type="molecule type" value="Genomic_DNA"/>
</dbReference>
<feature type="transmembrane region" description="Helical" evidence="3">
    <location>
        <begin position="79"/>
        <end position="97"/>
    </location>
</feature>
<sequence>MTVLDALGPFTGSICDYFGHRTTTLIGASVMTLSLVLGAFSTQIWQLYLTQGLLYGTGTSLTYFASMTLPSQWFTKNRGLVTGIAISGGGIGGLWISPVVSKLLNNKGFRFTMLVIAAVHLVLLIPAAFLLRSRRETGHQRIMRIKRFGCCEGESLEADGVRKRIIDFAILKDLRFCLLVVSCAFVIAGYFSPFFFITSYAIQHGVNESTAALMVGLMNGSAAVGRIVMGFVLDRIGSINALCISTFATTLTLFFLWMFAKTSTMMIFFSIAYGLCGGAHVSSAISASSAIAGLDRLGSVTGIMYAVMTIGSTIGSPISGVILDTIGHHSDYTGVIVWAGSVMLIASLIQFVLRFVTSRRLFAKI</sequence>
<dbReference type="InterPro" id="IPR036259">
    <property type="entry name" value="MFS_trans_sf"/>
</dbReference>
<feature type="transmembrane region" description="Helical" evidence="3">
    <location>
        <begin position="47"/>
        <end position="67"/>
    </location>
</feature>
<comment type="subcellular location">
    <subcellularLocation>
        <location evidence="1">Membrane</location>
        <topology evidence="1">Multi-pass membrane protein</topology>
    </subcellularLocation>
</comment>
<comment type="caution">
    <text evidence="5">The sequence shown here is derived from an EMBL/GenBank/DDBJ whole genome shotgun (WGS) entry which is preliminary data.</text>
</comment>
<evidence type="ECO:0000256" key="2">
    <source>
        <dbReference type="ARBA" id="ARBA00006727"/>
    </source>
</evidence>
<evidence type="ECO:0000259" key="4">
    <source>
        <dbReference type="PROSITE" id="PS50850"/>
    </source>
</evidence>
<organism evidence="5 6">
    <name type="scientific">Linnemannia exigua</name>
    <dbReference type="NCBI Taxonomy" id="604196"/>
    <lineage>
        <taxon>Eukaryota</taxon>
        <taxon>Fungi</taxon>
        <taxon>Fungi incertae sedis</taxon>
        <taxon>Mucoromycota</taxon>
        <taxon>Mortierellomycotina</taxon>
        <taxon>Mortierellomycetes</taxon>
        <taxon>Mortierellales</taxon>
        <taxon>Mortierellaceae</taxon>
        <taxon>Linnemannia</taxon>
    </lineage>
</organism>
<dbReference type="GO" id="GO:0016020">
    <property type="term" value="C:membrane"/>
    <property type="evidence" value="ECO:0007669"/>
    <property type="project" value="UniProtKB-SubCell"/>
</dbReference>
<evidence type="ECO:0000313" key="6">
    <source>
        <dbReference type="Proteomes" id="UP001194580"/>
    </source>
</evidence>
<keyword evidence="3" id="KW-0472">Membrane</keyword>
<evidence type="ECO:0000256" key="1">
    <source>
        <dbReference type="ARBA" id="ARBA00004141"/>
    </source>
</evidence>
<dbReference type="InterPro" id="IPR020846">
    <property type="entry name" value="MFS_dom"/>
</dbReference>
<dbReference type="GO" id="GO:0022857">
    <property type="term" value="F:transmembrane transporter activity"/>
    <property type="evidence" value="ECO:0007669"/>
    <property type="project" value="InterPro"/>
</dbReference>
<dbReference type="SUPFAM" id="SSF103473">
    <property type="entry name" value="MFS general substrate transporter"/>
    <property type="match status" value="1"/>
</dbReference>
<dbReference type="InterPro" id="IPR050327">
    <property type="entry name" value="Proton-linked_MCT"/>
</dbReference>
<gene>
    <name evidence="5" type="ORF">BGZ95_010620</name>
</gene>